<organism evidence="18 19">
    <name type="scientific">Candidatus Limisoma faecipullorum</name>
    <dbReference type="NCBI Taxonomy" id="2840854"/>
    <lineage>
        <taxon>Bacteria</taxon>
        <taxon>Pseudomonadati</taxon>
        <taxon>Bacteroidota</taxon>
        <taxon>Bacteroidia</taxon>
        <taxon>Bacteroidales</taxon>
        <taxon>Candidatus Limisoma</taxon>
    </lineage>
</organism>
<evidence type="ECO:0000256" key="11">
    <source>
        <dbReference type="ARBA" id="ARBA00023136"/>
    </source>
</evidence>
<dbReference type="Proteomes" id="UP000823598">
    <property type="component" value="Unassembled WGS sequence"/>
</dbReference>
<protein>
    <submittedName>
        <fullName evidence="18">DNA translocase FtsK 4TM domain-containing protein</fullName>
    </submittedName>
</protein>
<keyword evidence="6 14" id="KW-0547">Nucleotide-binding</keyword>
<evidence type="ECO:0000313" key="18">
    <source>
        <dbReference type="EMBL" id="MBO8475823.1"/>
    </source>
</evidence>
<proteinExistence type="inferred from homology"/>
<dbReference type="InterPro" id="IPR036388">
    <property type="entry name" value="WH-like_DNA-bd_sf"/>
</dbReference>
<dbReference type="PROSITE" id="PS50901">
    <property type="entry name" value="FTSK"/>
    <property type="match status" value="1"/>
</dbReference>
<dbReference type="GO" id="GO:0051301">
    <property type="term" value="P:cell division"/>
    <property type="evidence" value="ECO:0007669"/>
    <property type="project" value="UniProtKB-KW"/>
</dbReference>
<dbReference type="PANTHER" id="PTHR22683:SF41">
    <property type="entry name" value="DNA TRANSLOCASE FTSK"/>
    <property type="match status" value="1"/>
</dbReference>
<feature type="binding site" evidence="14">
    <location>
        <begin position="443"/>
        <end position="450"/>
    </location>
    <ligand>
        <name>ATP</name>
        <dbReference type="ChEBI" id="CHEBI:30616"/>
    </ligand>
</feature>
<keyword evidence="9 16" id="KW-1133">Transmembrane helix</keyword>
<dbReference type="Pfam" id="PF13491">
    <property type="entry name" value="FtsK_4TM"/>
    <property type="match status" value="1"/>
</dbReference>
<keyword evidence="5 16" id="KW-0812">Transmembrane</keyword>
<keyword evidence="11 16" id="KW-0472">Membrane</keyword>
<dbReference type="AlphaFoldDB" id="A0A9D9IN72"/>
<dbReference type="InterPro" id="IPR025199">
    <property type="entry name" value="FtsK_4TM"/>
</dbReference>
<feature type="transmembrane region" description="Helical" evidence="16">
    <location>
        <begin position="12"/>
        <end position="34"/>
    </location>
</feature>
<evidence type="ECO:0000256" key="15">
    <source>
        <dbReference type="SAM" id="MobiDB-lite"/>
    </source>
</evidence>
<evidence type="ECO:0000256" key="14">
    <source>
        <dbReference type="PROSITE-ProRule" id="PRU00289"/>
    </source>
</evidence>
<evidence type="ECO:0000256" key="10">
    <source>
        <dbReference type="ARBA" id="ARBA00023125"/>
    </source>
</evidence>
<reference evidence="18" key="2">
    <citation type="journal article" date="2021" name="PeerJ">
        <title>Extensive microbial diversity within the chicken gut microbiome revealed by metagenomics and culture.</title>
        <authorList>
            <person name="Gilroy R."/>
            <person name="Ravi A."/>
            <person name="Getino M."/>
            <person name="Pursley I."/>
            <person name="Horton D.L."/>
            <person name="Alikhan N.F."/>
            <person name="Baker D."/>
            <person name="Gharbi K."/>
            <person name="Hall N."/>
            <person name="Watson M."/>
            <person name="Adriaenssens E.M."/>
            <person name="Foster-Nyarko E."/>
            <person name="Jarju S."/>
            <person name="Secka A."/>
            <person name="Antonio M."/>
            <person name="Oren A."/>
            <person name="Chaudhuri R.R."/>
            <person name="La Ragione R."/>
            <person name="Hildebrand F."/>
            <person name="Pallen M.J."/>
        </authorList>
    </citation>
    <scope>NUCLEOTIDE SEQUENCE</scope>
    <source>
        <strain evidence="18">6919</strain>
    </source>
</reference>
<reference evidence="18" key="1">
    <citation type="submission" date="2020-10" db="EMBL/GenBank/DDBJ databases">
        <authorList>
            <person name="Gilroy R."/>
        </authorList>
    </citation>
    <scope>NUCLEOTIDE SEQUENCE</scope>
    <source>
        <strain evidence="18">6919</strain>
    </source>
</reference>
<dbReference type="Pfam" id="PF17854">
    <property type="entry name" value="FtsK_alpha"/>
    <property type="match status" value="1"/>
</dbReference>
<evidence type="ECO:0000256" key="9">
    <source>
        <dbReference type="ARBA" id="ARBA00022989"/>
    </source>
</evidence>
<comment type="similarity">
    <text evidence="2">Belongs to the FtsK/SpoIIIE/SftA family.</text>
</comment>
<dbReference type="GO" id="GO:0005886">
    <property type="term" value="C:plasma membrane"/>
    <property type="evidence" value="ECO:0007669"/>
    <property type="project" value="UniProtKB-SubCell"/>
</dbReference>
<evidence type="ECO:0000256" key="12">
    <source>
        <dbReference type="ARBA" id="ARBA00023306"/>
    </source>
</evidence>
<evidence type="ECO:0000256" key="4">
    <source>
        <dbReference type="ARBA" id="ARBA00022618"/>
    </source>
</evidence>
<evidence type="ECO:0000256" key="8">
    <source>
        <dbReference type="ARBA" id="ARBA00022840"/>
    </source>
</evidence>
<evidence type="ECO:0000256" key="3">
    <source>
        <dbReference type="ARBA" id="ARBA00022475"/>
    </source>
</evidence>
<evidence type="ECO:0000256" key="7">
    <source>
        <dbReference type="ARBA" id="ARBA00022829"/>
    </source>
</evidence>
<dbReference type="InterPro" id="IPR050206">
    <property type="entry name" value="FtsK/SpoIIIE/SftA"/>
</dbReference>
<feature type="transmembrane region" description="Helical" evidence="16">
    <location>
        <begin position="144"/>
        <end position="170"/>
    </location>
</feature>
<evidence type="ECO:0000256" key="1">
    <source>
        <dbReference type="ARBA" id="ARBA00004651"/>
    </source>
</evidence>
<evidence type="ECO:0000259" key="17">
    <source>
        <dbReference type="PROSITE" id="PS50901"/>
    </source>
</evidence>
<comment type="caution">
    <text evidence="18">The sequence shown here is derived from an EMBL/GenBank/DDBJ whole genome shotgun (WGS) entry which is preliminary data.</text>
</comment>
<dbReference type="InterPro" id="IPR036390">
    <property type="entry name" value="WH_DNA-bd_sf"/>
</dbReference>
<evidence type="ECO:0000256" key="6">
    <source>
        <dbReference type="ARBA" id="ARBA00022741"/>
    </source>
</evidence>
<gene>
    <name evidence="18" type="ORF">IAB88_02385</name>
</gene>
<keyword evidence="3" id="KW-1003">Cell membrane</keyword>
<dbReference type="SUPFAM" id="SSF46785">
    <property type="entry name" value="Winged helix' DNA-binding domain"/>
    <property type="match status" value="1"/>
</dbReference>
<evidence type="ECO:0000256" key="2">
    <source>
        <dbReference type="ARBA" id="ARBA00006474"/>
    </source>
</evidence>
<dbReference type="GO" id="GO:0003677">
    <property type="term" value="F:DNA binding"/>
    <property type="evidence" value="ECO:0007669"/>
    <property type="project" value="UniProtKB-KW"/>
</dbReference>
<dbReference type="PANTHER" id="PTHR22683">
    <property type="entry name" value="SPORULATION PROTEIN RELATED"/>
    <property type="match status" value="1"/>
</dbReference>
<dbReference type="InterPro" id="IPR003593">
    <property type="entry name" value="AAA+_ATPase"/>
</dbReference>
<dbReference type="Pfam" id="PF09397">
    <property type="entry name" value="FtsK_gamma"/>
    <property type="match status" value="1"/>
</dbReference>
<evidence type="ECO:0000256" key="13">
    <source>
        <dbReference type="ARBA" id="ARBA00025923"/>
    </source>
</evidence>
<evidence type="ECO:0000313" key="19">
    <source>
        <dbReference type="Proteomes" id="UP000823598"/>
    </source>
</evidence>
<comment type="subcellular location">
    <subcellularLocation>
        <location evidence="1">Cell membrane</location>
        <topology evidence="1">Multi-pass membrane protein</topology>
    </subcellularLocation>
</comment>
<dbReference type="SMART" id="SM00843">
    <property type="entry name" value="Ftsk_gamma"/>
    <property type="match status" value="1"/>
</dbReference>
<dbReference type="InterPro" id="IPR018541">
    <property type="entry name" value="Ftsk_gamma"/>
</dbReference>
<dbReference type="Pfam" id="PF01580">
    <property type="entry name" value="FtsK_SpoIIIE"/>
    <property type="match status" value="1"/>
</dbReference>
<sequence length="785" mass="86638">MSFFTDTRVKSVIGIGCLLFAALLLISCISYLMYGAADQSLIESRSIIENAKTSEIRNEGGPFGAAIANILMNKGFGLGAFFLIYLLLSIGLNMIGKYKLKMTSTIMICLVATITTSSIIGLATLNGSYFFPLGGEHGKYLNEFLISVAGIYGAIFLNIFLLSVLIALCINSLKKIYRSYDQFIKRRKAAQINARQQEEEEARNTFASIPANSDKKDNGFSNKNIGFDKENHTEETKIVIENTSAPHTDVSEPDSSNDEIALEINQSKPIEKAVSIMEKPFDPTAELSRFKFPPSTLLHETKDSTISVDIQEQEENKERITKTLGDYGIEIKSIKVSVGPTVTLYEIIPAEGVRISKIKVLEDDIALSLAALGIRIIAPIPGKGTIGIEVPNKDKQTVSMRSIIESKKFQECKYKLPIAMGCTISNDVFIADLTKMPHILVAGATGMGKSVGLNAIITSLLYKKHPSELKFVMIDPKMVEFSMYAPLEYHYIAQMEDEEEAIITNMNKAVATLNSLVQEMENRLLLLSDAHERNIEDYNKKFIAHRLNPEKGHKYLPYIVVVIDELADLIMNIGRKEVEMPIARITQKARAVGIHMILATQRPSTDIITGVIKANCPGRIAFRVTQMVDSRTILDRSGAQQLIGRGDMLITYDNQLTRVQCAFVDTPEVEAIVDYISDQPGFDHPYELPKFVPEQPESNGSNNSVAGNAADRDPLFEEAAEFVVSSGNTASTSSLQRRYSIGYNRAGKLMDQMEAAGIVGPAVGGKPRQVLTDAYGLEHILNQNK</sequence>
<keyword evidence="7" id="KW-0159">Chromosome partition</keyword>
<feature type="transmembrane region" description="Helical" evidence="16">
    <location>
        <begin position="76"/>
        <end position="95"/>
    </location>
</feature>
<feature type="region of interest" description="Disordered" evidence="15">
    <location>
        <begin position="195"/>
        <end position="227"/>
    </location>
</feature>
<keyword evidence="12" id="KW-0131">Cell cycle</keyword>
<dbReference type="InterPro" id="IPR002543">
    <property type="entry name" value="FtsK_dom"/>
</dbReference>
<evidence type="ECO:0000256" key="16">
    <source>
        <dbReference type="SAM" id="Phobius"/>
    </source>
</evidence>
<dbReference type="EMBL" id="JADIMC010000031">
    <property type="protein sequence ID" value="MBO8475823.1"/>
    <property type="molecule type" value="Genomic_DNA"/>
</dbReference>
<dbReference type="Gene3D" id="3.40.50.300">
    <property type="entry name" value="P-loop containing nucleotide triphosphate hydrolases"/>
    <property type="match status" value="1"/>
</dbReference>
<dbReference type="InterPro" id="IPR027417">
    <property type="entry name" value="P-loop_NTPase"/>
</dbReference>
<dbReference type="SMART" id="SM00382">
    <property type="entry name" value="AAA"/>
    <property type="match status" value="1"/>
</dbReference>
<name>A0A9D9IN72_9BACT</name>
<comment type="subunit">
    <text evidence="13">Homohexamer. Forms a ring that surrounds DNA.</text>
</comment>
<dbReference type="SUPFAM" id="SSF52540">
    <property type="entry name" value="P-loop containing nucleoside triphosphate hydrolases"/>
    <property type="match status" value="1"/>
</dbReference>
<keyword evidence="10" id="KW-0238">DNA-binding</keyword>
<dbReference type="GO" id="GO:0007059">
    <property type="term" value="P:chromosome segregation"/>
    <property type="evidence" value="ECO:0007669"/>
    <property type="project" value="UniProtKB-KW"/>
</dbReference>
<dbReference type="Gene3D" id="3.30.980.40">
    <property type="match status" value="1"/>
</dbReference>
<evidence type="ECO:0000256" key="5">
    <source>
        <dbReference type="ARBA" id="ARBA00022692"/>
    </source>
</evidence>
<accession>A0A9D9IN72</accession>
<dbReference type="GO" id="GO:0005524">
    <property type="term" value="F:ATP binding"/>
    <property type="evidence" value="ECO:0007669"/>
    <property type="project" value="UniProtKB-UniRule"/>
</dbReference>
<dbReference type="InterPro" id="IPR041027">
    <property type="entry name" value="FtsK_alpha"/>
</dbReference>
<dbReference type="Gene3D" id="1.10.10.10">
    <property type="entry name" value="Winged helix-like DNA-binding domain superfamily/Winged helix DNA-binding domain"/>
    <property type="match status" value="1"/>
</dbReference>
<feature type="transmembrane region" description="Helical" evidence="16">
    <location>
        <begin position="107"/>
        <end position="132"/>
    </location>
</feature>
<keyword evidence="4" id="KW-0132">Cell division</keyword>
<keyword evidence="8 14" id="KW-0067">ATP-binding</keyword>
<feature type="domain" description="FtsK" evidence="17">
    <location>
        <begin position="425"/>
        <end position="631"/>
    </location>
</feature>